<name>A0ABW8SEN7_9CLOT</name>
<dbReference type="Proteomes" id="UP001623660">
    <property type="component" value="Unassembled WGS sequence"/>
</dbReference>
<comment type="caution">
    <text evidence="1">The sequence shown here is derived from an EMBL/GenBank/DDBJ whole genome shotgun (WGS) entry which is preliminary data.</text>
</comment>
<reference evidence="1 2" key="1">
    <citation type="submission" date="2024-11" db="EMBL/GenBank/DDBJ databases">
        <authorList>
            <person name="Heng Y.C."/>
            <person name="Lim A.C.H."/>
            <person name="Lee J.K.Y."/>
            <person name="Kittelmann S."/>
        </authorList>
    </citation>
    <scope>NUCLEOTIDE SEQUENCE [LARGE SCALE GENOMIC DNA]</scope>
    <source>
        <strain evidence="1 2">WILCCON 0269</strain>
    </source>
</reference>
<dbReference type="EMBL" id="JBJHZX010000002">
    <property type="protein sequence ID" value="MFL0194338.1"/>
    <property type="molecule type" value="Genomic_DNA"/>
</dbReference>
<gene>
    <name evidence="1" type="ORF">ACJDU8_01925</name>
</gene>
<accession>A0ABW8SEN7</accession>
<keyword evidence="2" id="KW-1185">Reference proteome</keyword>
<evidence type="ECO:0008006" key="3">
    <source>
        <dbReference type="Google" id="ProtNLM"/>
    </source>
</evidence>
<evidence type="ECO:0000313" key="1">
    <source>
        <dbReference type="EMBL" id="MFL0194338.1"/>
    </source>
</evidence>
<protein>
    <recommendedName>
        <fullName evidence="3">XkdX family protein</fullName>
    </recommendedName>
</protein>
<sequence>MSPLYNYFVTCWTMNPNFTVTNLNNAVSKGYITAAEEQQIEAMTKAQ</sequence>
<organism evidence="1 2">
    <name type="scientific">Candidatus Clostridium eludens</name>
    <dbReference type="NCBI Taxonomy" id="3381663"/>
    <lineage>
        <taxon>Bacteria</taxon>
        <taxon>Bacillati</taxon>
        <taxon>Bacillota</taxon>
        <taxon>Clostridia</taxon>
        <taxon>Eubacteriales</taxon>
        <taxon>Clostridiaceae</taxon>
        <taxon>Clostridium</taxon>
    </lineage>
</organism>
<dbReference type="RefSeq" id="WP_406790457.1">
    <property type="nucleotide sequence ID" value="NZ_JBJHZX010000002.1"/>
</dbReference>
<evidence type="ECO:0000313" key="2">
    <source>
        <dbReference type="Proteomes" id="UP001623660"/>
    </source>
</evidence>
<proteinExistence type="predicted"/>